<dbReference type="EMBL" id="JBHUHV010000060">
    <property type="protein sequence ID" value="MFD2069384.1"/>
    <property type="molecule type" value="Genomic_DNA"/>
</dbReference>
<gene>
    <name evidence="2" type="ORF">ACFSKU_21055</name>
</gene>
<accession>A0ABW4X325</accession>
<dbReference type="Pfam" id="PF17263">
    <property type="entry name" value="DUF5329"/>
    <property type="match status" value="1"/>
</dbReference>
<evidence type="ECO:0000256" key="1">
    <source>
        <dbReference type="SAM" id="SignalP"/>
    </source>
</evidence>
<keyword evidence="1" id="KW-0732">Signal</keyword>
<dbReference type="InterPro" id="IPR035242">
    <property type="entry name" value="DUF5329"/>
</dbReference>
<reference evidence="3" key="1">
    <citation type="journal article" date="2019" name="Int. J. Syst. Evol. Microbiol.">
        <title>The Global Catalogue of Microorganisms (GCM) 10K type strain sequencing project: providing services to taxonomists for standard genome sequencing and annotation.</title>
        <authorList>
            <consortium name="The Broad Institute Genomics Platform"/>
            <consortium name="The Broad Institute Genome Sequencing Center for Infectious Disease"/>
            <person name="Wu L."/>
            <person name="Ma J."/>
        </authorList>
    </citation>
    <scope>NUCLEOTIDE SEQUENCE [LARGE SCALE GENOMIC DNA]</scope>
    <source>
        <strain evidence="3">JCM 16545</strain>
    </source>
</reference>
<dbReference type="RefSeq" id="WP_229962112.1">
    <property type="nucleotide sequence ID" value="NZ_JAJJWI010000018.1"/>
</dbReference>
<name>A0ABW4X325_9BACT</name>
<dbReference type="Proteomes" id="UP001597369">
    <property type="component" value="Unassembled WGS sequence"/>
</dbReference>
<keyword evidence="3" id="KW-1185">Reference proteome</keyword>
<protein>
    <submittedName>
        <fullName evidence="2">DUF5329 family protein</fullName>
    </submittedName>
</protein>
<feature type="signal peptide" evidence="1">
    <location>
        <begin position="1"/>
        <end position="23"/>
    </location>
</feature>
<evidence type="ECO:0000313" key="2">
    <source>
        <dbReference type="EMBL" id="MFD2069384.1"/>
    </source>
</evidence>
<proteinExistence type="predicted"/>
<comment type="caution">
    <text evidence="2">The sequence shown here is derived from an EMBL/GenBank/DDBJ whole genome shotgun (WGS) entry which is preliminary data.</text>
</comment>
<organism evidence="2 3">
    <name type="scientific">Pontibacter silvestris</name>
    <dbReference type="NCBI Taxonomy" id="2305183"/>
    <lineage>
        <taxon>Bacteria</taxon>
        <taxon>Pseudomonadati</taxon>
        <taxon>Bacteroidota</taxon>
        <taxon>Cytophagia</taxon>
        <taxon>Cytophagales</taxon>
        <taxon>Hymenobacteraceae</taxon>
        <taxon>Pontibacter</taxon>
    </lineage>
</organism>
<evidence type="ECO:0000313" key="3">
    <source>
        <dbReference type="Proteomes" id="UP001597369"/>
    </source>
</evidence>
<feature type="chain" id="PRO_5047266344" evidence="1">
    <location>
        <begin position="24"/>
        <end position="137"/>
    </location>
</feature>
<sequence>MLQYVLKCLVIILVALPLQYAVAQQNSAPVTNASNSKTLTEKQKIEQLIQFIRSMNDATFIRNGNEHSCKEAADHLQAKWHKHSDRIKDADDFIEHLASKSSMSGEPYLIRFADGKTHKSADILHTELNKIEKEKLL</sequence>